<dbReference type="OrthoDB" id="9765065at2"/>
<dbReference type="PANTHER" id="PTHR42693">
    <property type="entry name" value="ARYLSULFATASE FAMILY MEMBER"/>
    <property type="match status" value="1"/>
</dbReference>
<feature type="chain" id="PRO_5015569501" evidence="5">
    <location>
        <begin position="29"/>
        <end position="463"/>
    </location>
</feature>
<dbReference type="GO" id="GO:0004065">
    <property type="term" value="F:arylsulfatase activity"/>
    <property type="evidence" value="ECO:0007669"/>
    <property type="project" value="TreeGrafter"/>
</dbReference>
<keyword evidence="3" id="KW-0378">Hydrolase</keyword>
<feature type="domain" description="Sulfatase N-terminal" evidence="6">
    <location>
        <begin position="38"/>
        <end position="351"/>
    </location>
</feature>
<dbReference type="EMBL" id="QEWP01000013">
    <property type="protein sequence ID" value="PWD98515.1"/>
    <property type="molecule type" value="Genomic_DNA"/>
</dbReference>
<dbReference type="Proteomes" id="UP000244956">
    <property type="component" value="Unassembled WGS sequence"/>
</dbReference>
<dbReference type="PROSITE" id="PS51257">
    <property type="entry name" value="PROKAR_LIPOPROTEIN"/>
    <property type="match status" value="1"/>
</dbReference>
<proteinExistence type="inferred from homology"/>
<evidence type="ECO:0000256" key="5">
    <source>
        <dbReference type="SAM" id="SignalP"/>
    </source>
</evidence>
<evidence type="ECO:0000259" key="6">
    <source>
        <dbReference type="Pfam" id="PF00884"/>
    </source>
</evidence>
<evidence type="ECO:0000313" key="8">
    <source>
        <dbReference type="Proteomes" id="UP000244956"/>
    </source>
</evidence>
<organism evidence="7 8">
    <name type="scientific">Marinilabilia rubra</name>
    <dbReference type="NCBI Taxonomy" id="2162893"/>
    <lineage>
        <taxon>Bacteria</taxon>
        <taxon>Pseudomonadati</taxon>
        <taxon>Bacteroidota</taxon>
        <taxon>Bacteroidia</taxon>
        <taxon>Marinilabiliales</taxon>
        <taxon>Marinilabiliaceae</taxon>
        <taxon>Marinilabilia</taxon>
    </lineage>
</organism>
<reference evidence="7 8" key="1">
    <citation type="submission" date="2018-05" db="EMBL/GenBank/DDBJ databases">
        <title>Marinilabilia rubrum sp. nov., isolated from saltern sediment.</title>
        <authorList>
            <person name="Zhang R."/>
        </authorList>
    </citation>
    <scope>NUCLEOTIDE SEQUENCE [LARGE SCALE GENOMIC DNA]</scope>
    <source>
        <strain evidence="7 8">WTE16</strain>
    </source>
</reference>
<sequence>MCVIKQKKFCFSSLLIAFLLLAMLVGCHQEKSAGASSPNVIIIYTDDMGYGDVSSFGGDLLPTPNIDKLAEEGLKLTNFYVASPICSPSRAGLLTGMEPARWNITSFLHTKKANREREMVNYLDPNAPSMGRLFKNAGYATAHFGKWHLGGGRDVDNAPMITEYGFDEYSSTWESPDPDPLLTAKDWIWSPEDSIKRWNRTACFVTKTLDFLEENKDKPCFVNLWPDDVHTPWVASSDDYSAPRTTKWSYENLKLVMQEYDNQMGRLIEGIEQLGIVDNTLIIFTSDNGPELVDHADRAHGMRGMKWSLYEAGIRMPFIIKYPGVVPKNTVDSMSVVSALDLFPSLANLLQLEIPKDYESSGEDRSEVFKGKPSTREKSLFWEYGRNNTRFFKYPEGANRSPNLAMRIGKWKVLINDDGTRLELFDLFEDPGETVNLKDQYPDLAGQMKKELLTWRKELPELE</sequence>
<dbReference type="Gene3D" id="3.30.1120.10">
    <property type="match status" value="1"/>
</dbReference>
<dbReference type="PROSITE" id="PS00523">
    <property type="entry name" value="SULFATASE_1"/>
    <property type="match status" value="1"/>
</dbReference>
<dbReference type="InterPro" id="IPR000917">
    <property type="entry name" value="Sulfatase_N"/>
</dbReference>
<keyword evidence="4" id="KW-0106">Calcium</keyword>
<protein>
    <submittedName>
        <fullName evidence="7">N-acetylgalactosamine-6-sulfatase</fullName>
    </submittedName>
</protein>
<feature type="signal peptide" evidence="5">
    <location>
        <begin position="1"/>
        <end position="28"/>
    </location>
</feature>
<evidence type="ECO:0000256" key="2">
    <source>
        <dbReference type="ARBA" id="ARBA00022723"/>
    </source>
</evidence>
<dbReference type="InterPro" id="IPR017850">
    <property type="entry name" value="Alkaline_phosphatase_core_sf"/>
</dbReference>
<dbReference type="Gene3D" id="3.40.720.10">
    <property type="entry name" value="Alkaline Phosphatase, subunit A"/>
    <property type="match status" value="1"/>
</dbReference>
<evidence type="ECO:0000256" key="4">
    <source>
        <dbReference type="ARBA" id="ARBA00022837"/>
    </source>
</evidence>
<dbReference type="Pfam" id="PF00884">
    <property type="entry name" value="Sulfatase"/>
    <property type="match status" value="1"/>
</dbReference>
<keyword evidence="5" id="KW-0732">Signal</keyword>
<dbReference type="SUPFAM" id="SSF53649">
    <property type="entry name" value="Alkaline phosphatase-like"/>
    <property type="match status" value="1"/>
</dbReference>
<comment type="similarity">
    <text evidence="1">Belongs to the sulfatase family.</text>
</comment>
<evidence type="ECO:0000256" key="1">
    <source>
        <dbReference type="ARBA" id="ARBA00008779"/>
    </source>
</evidence>
<gene>
    <name evidence="7" type="ORF">DDZ16_14850</name>
</gene>
<dbReference type="AlphaFoldDB" id="A0A2U2B634"/>
<dbReference type="GO" id="GO:0046872">
    <property type="term" value="F:metal ion binding"/>
    <property type="evidence" value="ECO:0007669"/>
    <property type="project" value="UniProtKB-KW"/>
</dbReference>
<keyword evidence="2" id="KW-0479">Metal-binding</keyword>
<dbReference type="InterPro" id="IPR050738">
    <property type="entry name" value="Sulfatase"/>
</dbReference>
<keyword evidence="8" id="KW-1185">Reference proteome</keyword>
<comment type="caution">
    <text evidence="7">The sequence shown here is derived from an EMBL/GenBank/DDBJ whole genome shotgun (WGS) entry which is preliminary data.</text>
</comment>
<evidence type="ECO:0000256" key="3">
    <source>
        <dbReference type="ARBA" id="ARBA00022801"/>
    </source>
</evidence>
<dbReference type="PANTHER" id="PTHR42693:SF33">
    <property type="entry name" value="ARYLSULFATASE"/>
    <property type="match status" value="1"/>
</dbReference>
<accession>A0A2U2B634</accession>
<evidence type="ECO:0000313" key="7">
    <source>
        <dbReference type="EMBL" id="PWD98515.1"/>
    </source>
</evidence>
<dbReference type="InterPro" id="IPR024607">
    <property type="entry name" value="Sulfatase_CS"/>
</dbReference>
<name>A0A2U2B634_9BACT</name>